<dbReference type="GO" id="GO:0004386">
    <property type="term" value="F:helicase activity"/>
    <property type="evidence" value="ECO:0007669"/>
    <property type="project" value="UniProtKB-KW"/>
</dbReference>
<dbReference type="OrthoDB" id="713315at2"/>
<dbReference type="Proteomes" id="UP000003240">
    <property type="component" value="Unassembled WGS sequence"/>
</dbReference>
<keyword evidence="3" id="KW-0378">Hydrolase</keyword>
<feature type="domain" description="Helicase C-terminal" evidence="2">
    <location>
        <begin position="923"/>
        <end position="1063"/>
    </location>
</feature>
<keyword evidence="3" id="KW-0067">ATP-binding</keyword>
<comment type="caution">
    <text evidence="3">The sequence shown here is derived from an EMBL/GenBank/DDBJ whole genome shotgun (WGS) entry which is preliminary data.</text>
</comment>
<protein>
    <submittedName>
        <fullName evidence="3">Putative DNA helicase</fullName>
    </submittedName>
</protein>
<dbReference type="Pfam" id="PF00271">
    <property type="entry name" value="Helicase_C"/>
    <property type="match status" value="1"/>
</dbReference>
<gene>
    <name evidence="3" type="ORF">ALO_13249</name>
</gene>
<dbReference type="RefSeq" id="WP_004096498.1">
    <property type="nucleotide sequence ID" value="NZ_AFGF01000118.1"/>
</dbReference>
<feature type="compositionally biased region" description="Basic and acidic residues" evidence="1">
    <location>
        <begin position="61"/>
        <end position="71"/>
    </location>
</feature>
<keyword evidence="4" id="KW-1185">Reference proteome</keyword>
<evidence type="ECO:0000313" key="3">
    <source>
        <dbReference type="EMBL" id="EGO63408.1"/>
    </source>
</evidence>
<keyword evidence="3" id="KW-0547">Nucleotide-binding</keyword>
<dbReference type="eggNOG" id="COG1061">
    <property type="taxonomic scope" value="Bacteria"/>
</dbReference>
<dbReference type="Gene3D" id="3.40.50.300">
    <property type="entry name" value="P-loop containing nucleotide triphosphate hydrolases"/>
    <property type="match status" value="1"/>
</dbReference>
<reference evidence="3 4" key="1">
    <citation type="journal article" date="2011" name="EMBO J.">
        <title>Structural diversity of bacterial flagellar motors.</title>
        <authorList>
            <person name="Chen S."/>
            <person name="Beeby M."/>
            <person name="Murphy G.E."/>
            <person name="Leadbetter J.R."/>
            <person name="Hendrixson D.R."/>
            <person name="Briegel A."/>
            <person name="Li Z."/>
            <person name="Shi J."/>
            <person name="Tocheva E.I."/>
            <person name="Muller A."/>
            <person name="Dobro M.J."/>
            <person name="Jensen G.J."/>
        </authorList>
    </citation>
    <scope>NUCLEOTIDE SEQUENCE [LARGE SCALE GENOMIC DNA]</scope>
    <source>
        <strain evidence="3 4">DSM 6540</strain>
    </source>
</reference>
<dbReference type="AlphaFoldDB" id="F7NKN1"/>
<dbReference type="InterPro" id="IPR027417">
    <property type="entry name" value="P-loop_NTPase"/>
</dbReference>
<evidence type="ECO:0000256" key="1">
    <source>
        <dbReference type="SAM" id="MobiDB-lite"/>
    </source>
</evidence>
<dbReference type="SMART" id="SM00490">
    <property type="entry name" value="HELICc"/>
    <property type="match status" value="1"/>
</dbReference>
<feature type="compositionally biased region" description="Acidic residues" evidence="1">
    <location>
        <begin position="77"/>
        <end position="88"/>
    </location>
</feature>
<name>F7NKN1_9FIRM</name>
<dbReference type="EMBL" id="AFGF01000118">
    <property type="protein sequence ID" value="EGO63408.1"/>
    <property type="molecule type" value="Genomic_DNA"/>
</dbReference>
<evidence type="ECO:0000313" key="4">
    <source>
        <dbReference type="Proteomes" id="UP000003240"/>
    </source>
</evidence>
<accession>F7NKN1</accession>
<evidence type="ECO:0000259" key="2">
    <source>
        <dbReference type="PROSITE" id="PS51194"/>
    </source>
</evidence>
<feature type="region of interest" description="Disordered" evidence="1">
    <location>
        <begin position="61"/>
        <end position="111"/>
    </location>
</feature>
<organism evidence="3 4">
    <name type="scientific">Acetonema longum DSM 6540</name>
    <dbReference type="NCBI Taxonomy" id="1009370"/>
    <lineage>
        <taxon>Bacteria</taxon>
        <taxon>Bacillati</taxon>
        <taxon>Bacillota</taxon>
        <taxon>Negativicutes</taxon>
        <taxon>Acetonemataceae</taxon>
        <taxon>Acetonema</taxon>
    </lineage>
</organism>
<dbReference type="STRING" id="1009370.ALO_13249"/>
<dbReference type="CDD" id="cd18785">
    <property type="entry name" value="SF2_C"/>
    <property type="match status" value="1"/>
</dbReference>
<dbReference type="SUPFAM" id="SSF52540">
    <property type="entry name" value="P-loop containing nucleoside triphosphate hydrolases"/>
    <property type="match status" value="2"/>
</dbReference>
<sequence>MTKAEIQQQTYAARNVLINEVRKELLGPGSEHSIPDESHEIITDLPEVRYSVGILFPQKEKYMADNDDSAKPSENNMDTDDEDNEDDICLSSEPVSQSRQEAVNIPDEESLDEEISLSSQNMPSSMGYTFFVRGNSSHIFANIQFGTYKKARLADCAVPFKLAADDSYELPVQFRSYAEIDRANKLLRLIQPLQKKYVYQSFNNYENLTEGAALKEPLITLCNQLGRNGFVRIPHDVNIDIDFTPADYVDQNHDLDGTSAKITALRKQIAPDVFSITIMMVNGASGSYNGMNSIFQPQIKVIASEESPYRFCEYTGLANENSQDEEELSLALLYRNKKVYGTGHGTSVNWNIDKNGLGYIVTDFFPQIEVPQMDFGIADSSVDQKCLSMKYLSDLDSAAMTEKIAAMKALINSYSAWIDKLSKMSKNEEEVAVAFQAKAKAHIVDCKDACDRMNMGLRLLEENQMISQSLQLANRAMFMQRIHLKLQEVDKYPGDIELQEHIKALNYYDESNSYFWRPFQLAFLLMSLQSIVDPNCKERDIVDLIWFPTGGGKTEAYLGLTAFTIFYRRLAFPDTSGGTTVIMRYTLRLLAAQQFVRAATLICACEAIRKDSLLKKKYPVYPLGSEAISIGLWIGGDHTPNKNGKAKEHFDKLWNAKDAFQLKYAKDQNNKFQILKCPWCGTKMVKDVRADKKVVGEWGYRLRNNKHFYLCCPQEDCDYKDKLPIQIVDEELYDSPPTLLFGTVDKFAMLPWKNDVGSFFATNSNNRTPELIIQDELHLISGPLGTMVGLYETAVDALCSAKGVKPKIIASTATIRRAKEQCSVLYNREVRQFPPSGLNADDSYFAREAKLSVEEQKYGRMYIGIMPSGKTKAMMEIRAIAAILQRVDMMQLPDEVKDKFWTLAIYFNSLRDLGKCRTMIDDDVKDFIKRTAYRFGVGRGRTIAEASELTSRISTSELNETLEKLERLEYSKENQDNRKWAIHTLLATNMISVGVDVARLNVMLIVGQPKLTSEYIQASSRIGRSYPGVAITLYDGTKSRDRSHYEQFKSYHESFYRFVEPTGATPFSKPARDRALHAVIVSMVRHLYGLSSDPDAATFDPEYLQSDLAEMRTYILKRVNEINSRTWNDLEDDTAEIETRINEIVTAWYDRVKIAGGENFYYGDRFMMKAPAAGQKRLLKVFGTSAGDPAYETMTSMRNVDQSIAANILVWEDEL</sequence>
<proteinExistence type="predicted"/>
<dbReference type="PROSITE" id="PS51194">
    <property type="entry name" value="HELICASE_CTER"/>
    <property type="match status" value="1"/>
</dbReference>
<keyword evidence="3" id="KW-0347">Helicase</keyword>
<dbReference type="InterPro" id="IPR001650">
    <property type="entry name" value="Helicase_C-like"/>
</dbReference>